<sequence>MKNKDRMQFNLKNWEKRGFFGNLWSKNDKRATFEKILNKDKYKKK</sequence>
<name>A0A510L0M6_9FUSO</name>
<dbReference type="Proteomes" id="UP000321944">
    <property type="component" value="Plasmid pJMUB3934p2"/>
</dbReference>
<geneLocation type="plasmid" evidence="2">
    <name>pjmub3934p2 dna</name>
</geneLocation>
<evidence type="ECO:0000313" key="1">
    <source>
        <dbReference type="EMBL" id="BBM56013.1"/>
    </source>
</evidence>
<protein>
    <submittedName>
        <fullName evidence="1">Uncharacterized protein</fullName>
    </submittedName>
</protein>
<accession>A0A510L0M6</accession>
<reference evidence="1 2" key="1">
    <citation type="submission" date="2019-07" db="EMBL/GenBank/DDBJ databases">
        <title>Complete Genome Sequence of Leptotrichia wadei Strain JMUB3936.</title>
        <authorList>
            <person name="Watanabe S."/>
            <person name="Cui L."/>
        </authorList>
    </citation>
    <scope>NUCLEOTIDE SEQUENCE [LARGE SCALE GENOMIC DNA]</scope>
    <source>
        <strain evidence="1 2">JMUB3936</strain>
        <plasmid evidence="2">pjmub3934p2 dna</plasmid>
    </source>
</reference>
<gene>
    <name evidence="1" type="ORF">JMUB3936_p2029</name>
</gene>
<evidence type="ECO:0000313" key="2">
    <source>
        <dbReference type="Proteomes" id="UP000321944"/>
    </source>
</evidence>
<dbReference type="AlphaFoldDB" id="A0A510L0M6"/>
<dbReference type="EMBL" id="AP019843">
    <property type="protein sequence ID" value="BBM56013.1"/>
    <property type="molecule type" value="Genomic_DNA"/>
</dbReference>
<dbReference type="RefSeq" id="WP_172617505.1">
    <property type="nucleotide sequence ID" value="NZ_AP019843.1"/>
</dbReference>
<organism evidence="1 2">
    <name type="scientific">Leptotrichia wadei</name>
    <dbReference type="NCBI Taxonomy" id="157687"/>
    <lineage>
        <taxon>Bacteria</taxon>
        <taxon>Fusobacteriati</taxon>
        <taxon>Fusobacteriota</taxon>
        <taxon>Fusobacteriia</taxon>
        <taxon>Fusobacteriales</taxon>
        <taxon>Leptotrichiaceae</taxon>
        <taxon>Leptotrichia</taxon>
    </lineage>
</organism>
<keyword evidence="1" id="KW-0614">Plasmid</keyword>
<proteinExistence type="predicted"/>